<sequence length="481" mass="53715">MRDENPIYTLGDYSKPSHEGYRNTIELPVGNNVIHYHMGGSYYSFPCSILSARKHRKTLGTIDQSAGGKLRDRNAKESWALLEDLSLYDNESWNDPRDFAKSVKAIALPQDVLMNKVTTSCEICSGPHDTQYCIKDPEQAFVEYASSCNDEAGGALPSDTVKNPKLSTSLVLSACSYPTIDPQCSSHPSTSINAIKAYSKEANISQASLLQTGMGIEPQQPEEPEPTLKDKFQDLHLNLLVLEVLAHAPIYNAILDKYVESFEPGKNRSAFVQGETDHVFGLADRTKSYPVGIVKDVEVHIGKLKLLNDFYLIDMNKDPETPLLVGRGFLATANAVIDCRMAKIAMGEGITSSDGVGAQTSYYARKDFLDSHMPGDWEIARDAELNPFKDTLVFRRMVEFLGAIPINLKSNMWESDDLIENPINWDKPPKNGDGAWHAKIRLIDPDREEFTKTLQSVPTTRKLSERESPREIINLDNFYDT</sequence>
<gene>
    <name evidence="1" type="ORF">Tco_0770653</name>
</gene>
<reference evidence="1" key="2">
    <citation type="submission" date="2022-01" db="EMBL/GenBank/DDBJ databases">
        <authorList>
            <person name="Yamashiro T."/>
            <person name="Shiraishi A."/>
            <person name="Satake H."/>
            <person name="Nakayama K."/>
        </authorList>
    </citation>
    <scope>NUCLEOTIDE SEQUENCE</scope>
</reference>
<dbReference type="EMBL" id="BQNB010011243">
    <property type="protein sequence ID" value="GJS88017.1"/>
    <property type="molecule type" value="Genomic_DNA"/>
</dbReference>
<comment type="caution">
    <text evidence="1">The sequence shown here is derived from an EMBL/GenBank/DDBJ whole genome shotgun (WGS) entry which is preliminary data.</text>
</comment>
<evidence type="ECO:0000313" key="1">
    <source>
        <dbReference type="EMBL" id="GJS88017.1"/>
    </source>
</evidence>
<dbReference type="PANTHER" id="PTHR33067">
    <property type="entry name" value="RNA-DIRECTED DNA POLYMERASE-RELATED"/>
    <property type="match status" value="1"/>
</dbReference>
<organism evidence="1 2">
    <name type="scientific">Tanacetum coccineum</name>
    <dbReference type="NCBI Taxonomy" id="301880"/>
    <lineage>
        <taxon>Eukaryota</taxon>
        <taxon>Viridiplantae</taxon>
        <taxon>Streptophyta</taxon>
        <taxon>Embryophyta</taxon>
        <taxon>Tracheophyta</taxon>
        <taxon>Spermatophyta</taxon>
        <taxon>Magnoliopsida</taxon>
        <taxon>eudicotyledons</taxon>
        <taxon>Gunneridae</taxon>
        <taxon>Pentapetalae</taxon>
        <taxon>asterids</taxon>
        <taxon>campanulids</taxon>
        <taxon>Asterales</taxon>
        <taxon>Asteraceae</taxon>
        <taxon>Asteroideae</taxon>
        <taxon>Anthemideae</taxon>
        <taxon>Anthemidinae</taxon>
        <taxon>Tanacetum</taxon>
    </lineage>
</organism>
<evidence type="ECO:0000313" key="2">
    <source>
        <dbReference type="Proteomes" id="UP001151760"/>
    </source>
</evidence>
<name>A0ABQ4ZGB6_9ASTR</name>
<protein>
    <submittedName>
        <fullName evidence="1">MAK10-like protein</fullName>
    </submittedName>
</protein>
<proteinExistence type="predicted"/>
<dbReference type="PANTHER" id="PTHR33067:SF9">
    <property type="entry name" value="RNA-DIRECTED DNA POLYMERASE"/>
    <property type="match status" value="1"/>
</dbReference>
<dbReference type="InterPro" id="IPR021109">
    <property type="entry name" value="Peptidase_aspartic_dom_sf"/>
</dbReference>
<dbReference type="Gene3D" id="2.40.70.10">
    <property type="entry name" value="Acid Proteases"/>
    <property type="match status" value="1"/>
</dbReference>
<accession>A0ABQ4ZGB6</accession>
<dbReference type="Proteomes" id="UP001151760">
    <property type="component" value="Unassembled WGS sequence"/>
</dbReference>
<reference evidence="1" key="1">
    <citation type="journal article" date="2022" name="Int. J. Mol. Sci.">
        <title>Draft Genome of Tanacetum Coccineum: Genomic Comparison of Closely Related Tanacetum-Family Plants.</title>
        <authorList>
            <person name="Yamashiro T."/>
            <person name="Shiraishi A."/>
            <person name="Nakayama K."/>
            <person name="Satake H."/>
        </authorList>
    </citation>
    <scope>NUCLEOTIDE SEQUENCE</scope>
</reference>
<keyword evidence="2" id="KW-1185">Reference proteome</keyword>